<accession>A0A4Z1EER0</accession>
<feature type="region of interest" description="Disordered" evidence="1">
    <location>
        <begin position="126"/>
        <end position="159"/>
    </location>
</feature>
<dbReference type="OrthoDB" id="3555679at2759"/>
<evidence type="ECO:0000256" key="1">
    <source>
        <dbReference type="SAM" id="MobiDB-lite"/>
    </source>
</evidence>
<evidence type="ECO:0000313" key="2">
    <source>
        <dbReference type="EMBL" id="TGO10914.1"/>
    </source>
</evidence>
<dbReference type="EMBL" id="PQXH01000122">
    <property type="protein sequence ID" value="TGO10914.1"/>
    <property type="molecule type" value="Genomic_DNA"/>
</dbReference>
<reference evidence="2 3" key="1">
    <citation type="submission" date="2017-12" db="EMBL/GenBank/DDBJ databases">
        <title>Comparative genomics of Botrytis spp.</title>
        <authorList>
            <person name="Valero-Jimenez C.A."/>
            <person name="Tapia P."/>
            <person name="Veloso J."/>
            <person name="Silva-Moreno E."/>
            <person name="Staats M."/>
            <person name="Valdes J.H."/>
            <person name="Van Kan J.A.L."/>
        </authorList>
    </citation>
    <scope>NUCLEOTIDE SEQUENCE [LARGE SCALE GENOMIC DNA]</scope>
    <source>
        <strain evidence="2 3">Bt9001</strain>
    </source>
</reference>
<proteinExistence type="predicted"/>
<comment type="caution">
    <text evidence="2">The sequence shown here is derived from an EMBL/GenBank/DDBJ whole genome shotgun (WGS) entry which is preliminary data.</text>
</comment>
<gene>
    <name evidence="2" type="ORF">BTUL_0122g00260</name>
</gene>
<name>A0A4Z1EER0_9HELO</name>
<protein>
    <submittedName>
        <fullName evidence="2">Uncharacterized protein</fullName>
    </submittedName>
</protein>
<sequence length="159" mass="16799">MIVRRMRLRAPRAPPIIAPTGKLLGGYAVLSGAILVLDVAAGSSVMVDDMMAGVEVDGLGFVANDEEDTVTVLSRVDMLTAARDEEDIVAGMGDVMVGTASQTAEPGAFAHCKGNTYQVVEINPETPQPAEHAPLSKQNPYNPQSATLIASEQKPHKLF</sequence>
<feature type="compositionally biased region" description="Polar residues" evidence="1">
    <location>
        <begin position="136"/>
        <end position="150"/>
    </location>
</feature>
<dbReference type="Proteomes" id="UP000297777">
    <property type="component" value="Unassembled WGS sequence"/>
</dbReference>
<keyword evidence="3" id="KW-1185">Reference proteome</keyword>
<evidence type="ECO:0000313" key="3">
    <source>
        <dbReference type="Proteomes" id="UP000297777"/>
    </source>
</evidence>
<dbReference type="AlphaFoldDB" id="A0A4Z1EER0"/>
<organism evidence="2 3">
    <name type="scientific">Botrytis tulipae</name>
    <dbReference type="NCBI Taxonomy" id="87230"/>
    <lineage>
        <taxon>Eukaryota</taxon>
        <taxon>Fungi</taxon>
        <taxon>Dikarya</taxon>
        <taxon>Ascomycota</taxon>
        <taxon>Pezizomycotina</taxon>
        <taxon>Leotiomycetes</taxon>
        <taxon>Helotiales</taxon>
        <taxon>Sclerotiniaceae</taxon>
        <taxon>Botrytis</taxon>
    </lineage>
</organism>